<reference evidence="2" key="1">
    <citation type="submission" date="2023-06" db="EMBL/GenBank/DDBJ databases">
        <authorList>
            <person name="Kurt Z."/>
        </authorList>
    </citation>
    <scope>NUCLEOTIDE SEQUENCE</scope>
</reference>
<keyword evidence="4" id="KW-1185">Reference proteome</keyword>
<dbReference type="Proteomes" id="UP001642409">
    <property type="component" value="Unassembled WGS sequence"/>
</dbReference>
<reference evidence="3 4" key="2">
    <citation type="submission" date="2024-07" db="EMBL/GenBank/DDBJ databases">
        <authorList>
            <person name="Akdeniz Z."/>
        </authorList>
    </citation>
    <scope>NUCLEOTIDE SEQUENCE [LARGE SCALE GENOMIC DNA]</scope>
</reference>
<evidence type="ECO:0000313" key="3">
    <source>
        <dbReference type="EMBL" id="CAL6077469.1"/>
    </source>
</evidence>
<protein>
    <submittedName>
        <fullName evidence="3">Hypothetical_protein</fullName>
    </submittedName>
</protein>
<evidence type="ECO:0000313" key="4">
    <source>
        <dbReference type="Proteomes" id="UP001642409"/>
    </source>
</evidence>
<proteinExistence type="predicted"/>
<evidence type="ECO:0000256" key="1">
    <source>
        <dbReference type="SAM" id="MobiDB-lite"/>
    </source>
</evidence>
<comment type="caution">
    <text evidence="2">The sequence shown here is derived from an EMBL/GenBank/DDBJ whole genome shotgun (WGS) entry which is preliminary data.</text>
</comment>
<sequence>MRQVMNEVNIRIPNFPRSQAEHPRSTKSTKPPNKHQPKLRYKHKPKTNRPRMPQITIRLGRPTLSNSNSTVTEMIDFNYVTQLHKQAQKGALTKHEELNTAGTNQRRPSEVFKLKIIQNLKLRFVKILNEVSSLNEGINDGLSP</sequence>
<dbReference type="EMBL" id="CATOUU010000418">
    <property type="protein sequence ID" value="CAI9928832.1"/>
    <property type="molecule type" value="Genomic_DNA"/>
</dbReference>
<feature type="region of interest" description="Disordered" evidence="1">
    <location>
        <begin position="1"/>
        <end position="68"/>
    </location>
</feature>
<dbReference type="AlphaFoldDB" id="A0AA86P2A2"/>
<dbReference type="EMBL" id="CAXDID020000327">
    <property type="protein sequence ID" value="CAL6077469.1"/>
    <property type="molecule type" value="Genomic_DNA"/>
</dbReference>
<evidence type="ECO:0000313" key="2">
    <source>
        <dbReference type="EMBL" id="CAI9928832.1"/>
    </source>
</evidence>
<accession>A0AA86P2A2</accession>
<name>A0AA86P2A2_9EUKA</name>
<gene>
    <name evidence="2" type="ORF">HINF_LOCUS16477</name>
    <name evidence="3" type="ORF">HINF_LOCUS58354</name>
</gene>
<organism evidence="2">
    <name type="scientific">Hexamita inflata</name>
    <dbReference type="NCBI Taxonomy" id="28002"/>
    <lineage>
        <taxon>Eukaryota</taxon>
        <taxon>Metamonada</taxon>
        <taxon>Diplomonadida</taxon>
        <taxon>Hexamitidae</taxon>
        <taxon>Hexamitinae</taxon>
        <taxon>Hexamita</taxon>
    </lineage>
</organism>
<feature type="compositionally biased region" description="Basic residues" evidence="1">
    <location>
        <begin position="32"/>
        <end position="49"/>
    </location>
</feature>